<reference evidence="3 4" key="1">
    <citation type="submission" date="2019-10" db="EMBL/GenBank/DDBJ databases">
        <title>Georgenia wutianyii sp. nov. and Georgenia yuyongxinii sp. nov. isolated from plateau pika (Ochotona curzoniae) in the Qinghai-Tibet plateau of China.</title>
        <authorList>
            <person name="Tian Z."/>
        </authorList>
    </citation>
    <scope>NUCLEOTIDE SEQUENCE [LARGE SCALE GENOMIC DNA]</scope>
    <source>
        <strain evidence="3 4">DSM 21501</strain>
    </source>
</reference>
<dbReference type="InterPro" id="IPR036661">
    <property type="entry name" value="Luciferase-like_sf"/>
</dbReference>
<dbReference type="InterPro" id="IPR011251">
    <property type="entry name" value="Luciferase-like_dom"/>
</dbReference>
<dbReference type="EC" id="1.-.-.-" evidence="3"/>
<keyword evidence="1 3" id="KW-0560">Oxidoreductase</keyword>
<feature type="domain" description="Luciferase-like" evidence="2">
    <location>
        <begin position="14"/>
        <end position="307"/>
    </location>
</feature>
<dbReference type="InterPro" id="IPR050564">
    <property type="entry name" value="F420-G6PD/mer"/>
</dbReference>
<evidence type="ECO:0000256" key="1">
    <source>
        <dbReference type="ARBA" id="ARBA00023002"/>
    </source>
</evidence>
<gene>
    <name evidence="3" type="ORF">GB883_10430</name>
</gene>
<dbReference type="EMBL" id="WHJE01000042">
    <property type="protein sequence ID" value="KAE8764126.1"/>
    <property type="molecule type" value="Genomic_DNA"/>
</dbReference>
<dbReference type="Gene3D" id="3.20.20.30">
    <property type="entry name" value="Luciferase-like domain"/>
    <property type="match status" value="1"/>
</dbReference>
<dbReference type="RefSeq" id="WP_152202459.1">
    <property type="nucleotide sequence ID" value="NZ_VUKF01000014.1"/>
</dbReference>
<sequence>MADGLTIGYAAALEQFHPTEAVDYSAQAEEHGFSGVMAADHFQPWTPTQGQASFVWNVLTAVGERTRGDFGPGVTAPTFRYHPAMVAQASATLAAMYPGRHWLGLGSGEALNEHIIGQYWPEAPERINRMFEAIEIIRKLFTNSLAGKDTKHAGTFYKLESTRLWTMPEQAPPILVATGGPVTAKRAGKHADGLITVGAPLEKIGGLFEKFAAGAREAGKDPDAMPKVLQLHLSWAPTDEEALANAMEQWPNGGMKFPKADIRSPYDFAAMAKLVREEDFAGRMVISADPDAHRAEIQKYVDLGFDRIYLHNVGRNQAEWLEVFGRDVLPKLAR</sequence>
<dbReference type="Proteomes" id="UP000451860">
    <property type="component" value="Unassembled WGS sequence"/>
</dbReference>
<evidence type="ECO:0000259" key="2">
    <source>
        <dbReference type="Pfam" id="PF00296"/>
    </source>
</evidence>
<dbReference type="PANTHER" id="PTHR43244:SF1">
    <property type="entry name" value="5,10-METHYLENETETRAHYDROMETHANOPTERIN REDUCTASE"/>
    <property type="match status" value="1"/>
</dbReference>
<accession>A0A7J5UNZ7</accession>
<dbReference type="GO" id="GO:0016705">
    <property type="term" value="F:oxidoreductase activity, acting on paired donors, with incorporation or reduction of molecular oxygen"/>
    <property type="evidence" value="ECO:0007669"/>
    <property type="project" value="InterPro"/>
</dbReference>
<dbReference type="AlphaFoldDB" id="A0A7J5UNZ7"/>
<protein>
    <submittedName>
        <fullName evidence="3">TIGR03557 family F420-dependent LLM class oxidoreductase</fullName>
        <ecNumber evidence="3">1.-.-.-</ecNumber>
    </submittedName>
</protein>
<dbReference type="Pfam" id="PF00296">
    <property type="entry name" value="Bac_luciferase"/>
    <property type="match status" value="1"/>
</dbReference>
<dbReference type="OrthoDB" id="180193at2"/>
<keyword evidence="4" id="KW-1185">Reference proteome</keyword>
<dbReference type="PANTHER" id="PTHR43244">
    <property type="match status" value="1"/>
</dbReference>
<evidence type="ECO:0000313" key="3">
    <source>
        <dbReference type="EMBL" id="KAE8764126.1"/>
    </source>
</evidence>
<dbReference type="CDD" id="cd01097">
    <property type="entry name" value="Tetrahydromethanopterin_reductase"/>
    <property type="match status" value="1"/>
</dbReference>
<comment type="caution">
    <text evidence="3">The sequence shown here is derived from an EMBL/GenBank/DDBJ whole genome shotgun (WGS) entry which is preliminary data.</text>
</comment>
<dbReference type="InterPro" id="IPR019945">
    <property type="entry name" value="F420_G6P_DH-rel"/>
</dbReference>
<evidence type="ECO:0000313" key="4">
    <source>
        <dbReference type="Proteomes" id="UP000451860"/>
    </source>
</evidence>
<organism evidence="3 4">
    <name type="scientific">Georgenia thermotolerans</name>
    <dbReference type="NCBI Taxonomy" id="527326"/>
    <lineage>
        <taxon>Bacteria</taxon>
        <taxon>Bacillati</taxon>
        <taxon>Actinomycetota</taxon>
        <taxon>Actinomycetes</taxon>
        <taxon>Micrococcales</taxon>
        <taxon>Bogoriellaceae</taxon>
        <taxon>Georgenia</taxon>
    </lineage>
</organism>
<dbReference type="SUPFAM" id="SSF51679">
    <property type="entry name" value="Bacterial luciferase-like"/>
    <property type="match status" value="1"/>
</dbReference>
<proteinExistence type="predicted"/>
<dbReference type="NCBIfam" id="TIGR03557">
    <property type="entry name" value="F420_G6P_family"/>
    <property type="match status" value="1"/>
</dbReference>
<name>A0A7J5UNZ7_9MICO</name>